<dbReference type="PROSITE" id="PS00092">
    <property type="entry name" value="N6_MTASE"/>
    <property type="match status" value="1"/>
</dbReference>
<accession>A0A7C4NS28</accession>
<protein>
    <recommendedName>
        <fullName evidence="1">Ribosomal RNA large subunit methyltransferase K/L-like methyltransferase domain-containing protein</fullName>
    </recommendedName>
</protein>
<dbReference type="PANTHER" id="PTHR14911:SF13">
    <property type="entry name" value="TRNA (GUANINE(6)-N2)-METHYLTRANSFERASE THUMP3"/>
    <property type="match status" value="1"/>
</dbReference>
<dbReference type="Pfam" id="PF01170">
    <property type="entry name" value="UPF0020"/>
    <property type="match status" value="1"/>
</dbReference>
<evidence type="ECO:0000259" key="1">
    <source>
        <dbReference type="Pfam" id="PF01170"/>
    </source>
</evidence>
<comment type="caution">
    <text evidence="3">The sequence shown here is derived from an EMBL/GenBank/DDBJ whole genome shotgun (WGS) entry which is preliminary data.</text>
</comment>
<gene>
    <name evidence="3" type="ORF">ENU08_00465</name>
    <name evidence="2" type="ORF">ENU41_02590</name>
</gene>
<evidence type="ECO:0000313" key="2">
    <source>
        <dbReference type="EMBL" id="HGQ35551.1"/>
    </source>
</evidence>
<dbReference type="InterPro" id="IPR002052">
    <property type="entry name" value="DNA_methylase_N6_adenine_CS"/>
</dbReference>
<organism evidence="3">
    <name type="scientific">Ignisphaera aggregans</name>
    <dbReference type="NCBI Taxonomy" id="334771"/>
    <lineage>
        <taxon>Archaea</taxon>
        <taxon>Thermoproteota</taxon>
        <taxon>Thermoprotei</taxon>
        <taxon>Desulfurococcales</taxon>
        <taxon>Desulfurococcaceae</taxon>
        <taxon>Ignisphaera</taxon>
    </lineage>
</organism>
<dbReference type="Gene3D" id="3.40.50.150">
    <property type="entry name" value="Vaccinia Virus protein VP39"/>
    <property type="match status" value="1"/>
</dbReference>
<dbReference type="InterPro" id="IPR029063">
    <property type="entry name" value="SAM-dependent_MTases_sf"/>
</dbReference>
<dbReference type="GO" id="GO:0030488">
    <property type="term" value="P:tRNA methylation"/>
    <property type="evidence" value="ECO:0007669"/>
    <property type="project" value="TreeGrafter"/>
</dbReference>
<dbReference type="PRINTS" id="PR00507">
    <property type="entry name" value="N12N6MTFRASE"/>
</dbReference>
<dbReference type="GO" id="GO:0016423">
    <property type="term" value="F:tRNA (guanine) methyltransferase activity"/>
    <property type="evidence" value="ECO:0007669"/>
    <property type="project" value="TreeGrafter"/>
</dbReference>
<name>A0A7C4NS28_9CREN</name>
<reference evidence="3" key="1">
    <citation type="journal article" date="2020" name="mSystems">
        <title>Genome- and Community-Level Interaction Insights into Carbon Utilization and Element Cycling Functions of Hydrothermarchaeota in Hydrothermal Sediment.</title>
        <authorList>
            <person name="Zhou Z."/>
            <person name="Liu Y."/>
            <person name="Xu W."/>
            <person name="Pan J."/>
            <person name="Luo Z.H."/>
            <person name="Li M."/>
        </authorList>
    </citation>
    <scope>NUCLEOTIDE SEQUENCE [LARGE SCALE GENOMIC DNA]</scope>
    <source>
        <strain evidence="3">SpSt-637</strain>
        <strain evidence="2">SpSt-667</strain>
    </source>
</reference>
<dbReference type="PANTHER" id="PTHR14911">
    <property type="entry name" value="THUMP DOMAIN-CONTAINING"/>
    <property type="match status" value="1"/>
</dbReference>
<dbReference type="EMBL" id="DTBD01000005">
    <property type="protein sequence ID" value="HGQ63712.1"/>
    <property type="molecule type" value="Genomic_DNA"/>
</dbReference>
<evidence type="ECO:0000313" key="3">
    <source>
        <dbReference type="EMBL" id="HGQ63712.1"/>
    </source>
</evidence>
<dbReference type="GO" id="GO:0003676">
    <property type="term" value="F:nucleic acid binding"/>
    <property type="evidence" value="ECO:0007669"/>
    <property type="project" value="InterPro"/>
</dbReference>
<sequence>MRSIEMTKVYVVRLSHENYSLAYSELQSILISEDVPYTIGLKLDEFVLLEAPEIAVKLIMKRAGLALELGNLIDIIEVENEDAVNYLVKTVKDIDEGDNVCIEVDSIKGFGKDTAKVLVERIGVKKLCTRKKIDVGVKTVKVSFIVNIALVYSMFYRRKQKAYIHREPHKRPCYRPGTMKPLLARVFINLSKVSSLKHEVVLDPFCGVGGFAVEACLMDLRMICCDIDDLMVRGAKANINGYSCQPMVDIVKMDAGFEALGSSRVDGIATDPPYGILSSPKGDKSLENLICRFLENSYAVLRKGRYLVFATPVVFSRKIDEMLRVTGFDIIEKHLDKVHGSLTRVIYVVKKI</sequence>
<proteinExistence type="predicted"/>
<feature type="domain" description="Ribosomal RNA large subunit methyltransferase K/L-like methyltransferase" evidence="1">
    <location>
        <begin position="168"/>
        <end position="344"/>
    </location>
</feature>
<dbReference type="EMBL" id="DTCK01000013">
    <property type="protein sequence ID" value="HGQ35551.1"/>
    <property type="molecule type" value="Genomic_DNA"/>
</dbReference>
<dbReference type="InterPro" id="IPR000241">
    <property type="entry name" value="RlmKL-like_Mtase"/>
</dbReference>
<dbReference type="SUPFAM" id="SSF53335">
    <property type="entry name" value="S-adenosyl-L-methionine-dependent methyltransferases"/>
    <property type="match status" value="1"/>
</dbReference>
<dbReference type="CDD" id="cd02440">
    <property type="entry name" value="AdoMet_MTases"/>
    <property type="match status" value="1"/>
</dbReference>
<dbReference type="AlphaFoldDB" id="A0A7C4NS28"/>